<evidence type="ECO:0000313" key="1">
    <source>
        <dbReference type="EMBL" id="MEQ2256359.1"/>
    </source>
</evidence>
<dbReference type="EMBL" id="JAHRIQ010106948">
    <property type="protein sequence ID" value="MEQ2256359.1"/>
    <property type="molecule type" value="Genomic_DNA"/>
</dbReference>
<gene>
    <name evidence="1" type="ORF">ILYODFUR_023418</name>
</gene>
<sequence>MHCFFGFFCINNPVPTPGRTSRHSNLGHKKEVTNPYATYLDSRCDSVLSRALSILSKKADMRAISVYVSA</sequence>
<proteinExistence type="predicted"/>
<dbReference type="Proteomes" id="UP001482620">
    <property type="component" value="Unassembled WGS sequence"/>
</dbReference>
<organism evidence="1 2">
    <name type="scientific">Ilyodon furcidens</name>
    <name type="common">goldbreast splitfin</name>
    <dbReference type="NCBI Taxonomy" id="33524"/>
    <lineage>
        <taxon>Eukaryota</taxon>
        <taxon>Metazoa</taxon>
        <taxon>Chordata</taxon>
        <taxon>Craniata</taxon>
        <taxon>Vertebrata</taxon>
        <taxon>Euteleostomi</taxon>
        <taxon>Actinopterygii</taxon>
        <taxon>Neopterygii</taxon>
        <taxon>Teleostei</taxon>
        <taxon>Neoteleostei</taxon>
        <taxon>Acanthomorphata</taxon>
        <taxon>Ovalentaria</taxon>
        <taxon>Atherinomorphae</taxon>
        <taxon>Cyprinodontiformes</taxon>
        <taxon>Goodeidae</taxon>
        <taxon>Ilyodon</taxon>
    </lineage>
</organism>
<protein>
    <submittedName>
        <fullName evidence="1">Uncharacterized protein</fullName>
    </submittedName>
</protein>
<accession>A0ABV0VGW4</accession>
<keyword evidence="2" id="KW-1185">Reference proteome</keyword>
<comment type="caution">
    <text evidence="1">The sequence shown here is derived from an EMBL/GenBank/DDBJ whole genome shotgun (WGS) entry which is preliminary data.</text>
</comment>
<reference evidence="1 2" key="1">
    <citation type="submission" date="2021-06" db="EMBL/GenBank/DDBJ databases">
        <authorList>
            <person name="Palmer J.M."/>
        </authorList>
    </citation>
    <scope>NUCLEOTIDE SEQUENCE [LARGE SCALE GENOMIC DNA]</scope>
    <source>
        <strain evidence="2">if_2019</strain>
        <tissue evidence="1">Muscle</tissue>
    </source>
</reference>
<evidence type="ECO:0000313" key="2">
    <source>
        <dbReference type="Proteomes" id="UP001482620"/>
    </source>
</evidence>
<name>A0ABV0VGW4_9TELE</name>